<keyword evidence="4" id="KW-1185">Reference proteome</keyword>
<reference evidence="4" key="1">
    <citation type="submission" date="2017-01" db="EMBL/GenBank/DDBJ databases">
        <authorList>
            <person name="Varghese N."/>
            <person name="Submissions S."/>
        </authorList>
    </citation>
    <scope>NUCLEOTIDE SEQUENCE [LARGE SCALE GENOMIC DNA]</scope>
    <source>
        <strain evidence="4">DSM 45196</strain>
    </source>
</reference>
<dbReference type="Gene3D" id="3.10.129.10">
    <property type="entry name" value="Hotdog Thioesterase"/>
    <property type="match status" value="1"/>
</dbReference>
<dbReference type="Pfam" id="PF13279">
    <property type="entry name" value="4HBT_2"/>
    <property type="match status" value="1"/>
</dbReference>
<dbReference type="PANTHER" id="PTHR31793">
    <property type="entry name" value="4-HYDROXYBENZOYL-COA THIOESTERASE FAMILY MEMBER"/>
    <property type="match status" value="1"/>
</dbReference>
<evidence type="ECO:0000256" key="2">
    <source>
        <dbReference type="ARBA" id="ARBA00022801"/>
    </source>
</evidence>
<keyword evidence="2 3" id="KW-0378">Hydrolase</keyword>
<gene>
    <name evidence="3" type="ORF">SAMN05421790_11611</name>
</gene>
<proteinExistence type="inferred from homology"/>
<evidence type="ECO:0000313" key="4">
    <source>
        <dbReference type="Proteomes" id="UP000186795"/>
    </source>
</evidence>
<dbReference type="GO" id="GO:0047617">
    <property type="term" value="F:fatty acyl-CoA hydrolase activity"/>
    <property type="evidence" value="ECO:0007669"/>
    <property type="project" value="TreeGrafter"/>
</dbReference>
<evidence type="ECO:0000256" key="1">
    <source>
        <dbReference type="ARBA" id="ARBA00005953"/>
    </source>
</evidence>
<protein>
    <submittedName>
        <fullName evidence="3">Acyl-CoA thioester hydrolase</fullName>
    </submittedName>
</protein>
<dbReference type="InterPro" id="IPR029069">
    <property type="entry name" value="HotDog_dom_sf"/>
</dbReference>
<dbReference type="InterPro" id="IPR050563">
    <property type="entry name" value="4-hydroxybenzoyl-CoA_TE"/>
</dbReference>
<dbReference type="EMBL" id="FTOD01000016">
    <property type="protein sequence ID" value="SIT15676.1"/>
    <property type="molecule type" value="Genomic_DNA"/>
</dbReference>
<sequence>MPLSTTLQVRFNECDGLGHVNNAVYYTYMETARIELFQMLDPEMDLKDWKLIVASTSCEYKAQASFAQWLKVTTEVERIGKSSFTVLHRISDLQTDEEIAVGRAVMVHYSYHEQKSLPLTPEMRRALQSIALPQ</sequence>
<organism evidence="3 4">
    <name type="scientific">Kroppenstedtia eburnea</name>
    <dbReference type="NCBI Taxonomy" id="714067"/>
    <lineage>
        <taxon>Bacteria</taxon>
        <taxon>Bacillati</taxon>
        <taxon>Bacillota</taxon>
        <taxon>Bacilli</taxon>
        <taxon>Bacillales</taxon>
        <taxon>Thermoactinomycetaceae</taxon>
        <taxon>Kroppenstedtia</taxon>
    </lineage>
</organism>
<dbReference type="SUPFAM" id="SSF54637">
    <property type="entry name" value="Thioesterase/thiol ester dehydrase-isomerase"/>
    <property type="match status" value="1"/>
</dbReference>
<dbReference type="CDD" id="cd00586">
    <property type="entry name" value="4HBT"/>
    <property type="match status" value="1"/>
</dbReference>
<dbReference type="AlphaFoldDB" id="A0A1N7PYL0"/>
<dbReference type="PANTHER" id="PTHR31793:SF27">
    <property type="entry name" value="NOVEL THIOESTERASE SUPERFAMILY DOMAIN AND SAPOSIN A-TYPE DOMAIN CONTAINING PROTEIN (0610012H03RIK)"/>
    <property type="match status" value="1"/>
</dbReference>
<dbReference type="Proteomes" id="UP000186795">
    <property type="component" value="Unassembled WGS sequence"/>
</dbReference>
<dbReference type="RefSeq" id="WP_040387649.1">
    <property type="nucleotide sequence ID" value="NZ_CP048103.1"/>
</dbReference>
<accession>A0A1N7PYL0</accession>
<comment type="similarity">
    <text evidence="1">Belongs to the 4-hydroxybenzoyl-CoA thioesterase family.</text>
</comment>
<evidence type="ECO:0000313" key="3">
    <source>
        <dbReference type="EMBL" id="SIT15676.1"/>
    </source>
</evidence>
<dbReference type="OrthoDB" id="9799036at2"/>
<name>A0A1N7PYL0_9BACL</name>